<proteinExistence type="inferred from homology"/>
<dbReference type="PANTHER" id="PTHR13604">
    <property type="entry name" value="DC12-RELATED"/>
    <property type="match status" value="1"/>
</dbReference>
<dbReference type="Proteomes" id="UP000808337">
    <property type="component" value="Unassembled WGS sequence"/>
</dbReference>
<evidence type="ECO:0000313" key="10">
    <source>
        <dbReference type="Proteomes" id="UP000808337"/>
    </source>
</evidence>
<dbReference type="GO" id="GO:0106300">
    <property type="term" value="P:protein-DNA covalent cross-linking repair"/>
    <property type="evidence" value="ECO:0007669"/>
    <property type="project" value="InterPro"/>
</dbReference>
<organism evidence="9 10">
    <name type="scientific">Candidatus Opimibacter skivensis</name>
    <dbReference type="NCBI Taxonomy" id="2982028"/>
    <lineage>
        <taxon>Bacteria</taxon>
        <taxon>Pseudomonadati</taxon>
        <taxon>Bacteroidota</taxon>
        <taxon>Saprospiria</taxon>
        <taxon>Saprospirales</taxon>
        <taxon>Saprospiraceae</taxon>
        <taxon>Candidatus Opimibacter</taxon>
    </lineage>
</organism>
<dbReference type="GO" id="GO:0008233">
    <property type="term" value="F:peptidase activity"/>
    <property type="evidence" value="ECO:0007669"/>
    <property type="project" value="UniProtKB-KW"/>
</dbReference>
<dbReference type="AlphaFoldDB" id="A0A9D7SWU7"/>
<accession>A0A9D7SWU7</accession>
<comment type="similarity">
    <text evidence="1 8">Belongs to the SOS response-associated peptidase family.</text>
</comment>
<evidence type="ECO:0000313" key="9">
    <source>
        <dbReference type="EMBL" id="MBK9983392.1"/>
    </source>
</evidence>
<dbReference type="Gene3D" id="3.90.1680.10">
    <property type="entry name" value="SOS response associated peptidase-like"/>
    <property type="match status" value="1"/>
</dbReference>
<comment type="caution">
    <text evidence="9">The sequence shown here is derived from an EMBL/GenBank/DDBJ whole genome shotgun (WGS) entry which is preliminary data.</text>
</comment>
<keyword evidence="5" id="KW-0190">Covalent protein-DNA linkage</keyword>
<name>A0A9D7SWU7_9BACT</name>
<evidence type="ECO:0000256" key="3">
    <source>
        <dbReference type="ARBA" id="ARBA00022763"/>
    </source>
</evidence>
<evidence type="ECO:0000256" key="6">
    <source>
        <dbReference type="ARBA" id="ARBA00023125"/>
    </source>
</evidence>
<gene>
    <name evidence="9" type="ORF">IPP15_13575</name>
</gene>
<evidence type="ECO:0000256" key="2">
    <source>
        <dbReference type="ARBA" id="ARBA00022670"/>
    </source>
</evidence>
<evidence type="ECO:0000256" key="1">
    <source>
        <dbReference type="ARBA" id="ARBA00008136"/>
    </source>
</evidence>
<evidence type="ECO:0000256" key="8">
    <source>
        <dbReference type="RuleBase" id="RU364100"/>
    </source>
</evidence>
<keyword evidence="4 8" id="KW-0378">Hydrolase</keyword>
<keyword evidence="3" id="KW-0227">DNA damage</keyword>
<dbReference type="PANTHER" id="PTHR13604:SF0">
    <property type="entry name" value="ABASIC SITE PROCESSING PROTEIN HMCES"/>
    <property type="match status" value="1"/>
</dbReference>
<dbReference type="InterPro" id="IPR036590">
    <property type="entry name" value="SRAP-like"/>
</dbReference>
<evidence type="ECO:0000256" key="4">
    <source>
        <dbReference type="ARBA" id="ARBA00022801"/>
    </source>
</evidence>
<reference evidence="9 10" key="1">
    <citation type="submission" date="2020-10" db="EMBL/GenBank/DDBJ databases">
        <title>Connecting structure to function with the recovery of over 1000 high-quality activated sludge metagenome-assembled genomes encoding full-length rRNA genes using long-read sequencing.</title>
        <authorList>
            <person name="Singleton C.M."/>
            <person name="Petriglieri F."/>
            <person name="Kristensen J.M."/>
            <person name="Kirkegaard R.H."/>
            <person name="Michaelsen T.Y."/>
            <person name="Andersen M.H."/>
            <person name="Karst S.M."/>
            <person name="Dueholm M.S."/>
            <person name="Nielsen P.H."/>
            <person name="Albertsen M."/>
        </authorList>
    </citation>
    <scope>NUCLEOTIDE SEQUENCE [LARGE SCALE GENOMIC DNA]</scope>
    <source>
        <strain evidence="9">Ribe_18-Q3-R11-54_MAXAC.273</strain>
    </source>
</reference>
<evidence type="ECO:0000256" key="5">
    <source>
        <dbReference type="ARBA" id="ARBA00023124"/>
    </source>
</evidence>
<dbReference type="EMBL" id="JADKGY010000020">
    <property type="protein sequence ID" value="MBK9983392.1"/>
    <property type="molecule type" value="Genomic_DNA"/>
</dbReference>
<feature type="non-terminal residue" evidence="9">
    <location>
        <position position="1"/>
    </location>
</feature>
<protein>
    <recommendedName>
        <fullName evidence="8">Abasic site processing protein</fullName>
        <ecNumber evidence="8">3.4.-.-</ecNumber>
    </recommendedName>
</protein>
<dbReference type="SUPFAM" id="SSF143081">
    <property type="entry name" value="BB1717-like"/>
    <property type="match status" value="1"/>
</dbReference>
<dbReference type="Pfam" id="PF02586">
    <property type="entry name" value="SRAP"/>
    <property type="match status" value="1"/>
</dbReference>
<evidence type="ECO:0000256" key="7">
    <source>
        <dbReference type="ARBA" id="ARBA00023239"/>
    </source>
</evidence>
<dbReference type="InterPro" id="IPR003738">
    <property type="entry name" value="SRAP"/>
</dbReference>
<sequence length="192" mass="22180">LPNYNVAPTQMHPVITQEDPLVIHLYRWGLIPFWAKDMKIGASMINARIETIASKPAFRQAFEKRRCLVPFDGYYEWMKTPEGKIPYRIKVTNTDIFTIAGLYENWKAPDGKIIHSFTLITKEADPAIAHLHDRMPLILLPEQEQLWIDASVPTKDVMNNLQPVPGDWITWYRVSDRVNKVRENDAGLVEPV</sequence>
<dbReference type="GO" id="GO:0003697">
    <property type="term" value="F:single-stranded DNA binding"/>
    <property type="evidence" value="ECO:0007669"/>
    <property type="project" value="InterPro"/>
</dbReference>
<keyword evidence="6" id="KW-0238">DNA-binding</keyword>
<dbReference type="EC" id="3.4.-.-" evidence="8"/>
<dbReference type="GO" id="GO:0006508">
    <property type="term" value="P:proteolysis"/>
    <property type="evidence" value="ECO:0007669"/>
    <property type="project" value="UniProtKB-KW"/>
</dbReference>
<keyword evidence="7" id="KW-0456">Lyase</keyword>
<dbReference type="GO" id="GO:0016829">
    <property type="term" value="F:lyase activity"/>
    <property type="evidence" value="ECO:0007669"/>
    <property type="project" value="UniProtKB-KW"/>
</dbReference>
<keyword evidence="2 8" id="KW-0645">Protease</keyword>